<dbReference type="SMART" id="SM00091">
    <property type="entry name" value="PAS"/>
    <property type="match status" value="3"/>
</dbReference>
<dbReference type="Proteomes" id="UP001296706">
    <property type="component" value="Unassembled WGS sequence"/>
</dbReference>
<dbReference type="InterPro" id="IPR001932">
    <property type="entry name" value="PPM-type_phosphatase-like_dom"/>
</dbReference>
<dbReference type="InterPro" id="IPR035965">
    <property type="entry name" value="PAS-like_dom_sf"/>
</dbReference>
<protein>
    <submittedName>
        <fullName evidence="4">SpoIIE family protein phosphatase</fullName>
    </submittedName>
</protein>
<dbReference type="PANTHER" id="PTHR43156:SF2">
    <property type="entry name" value="STAGE II SPORULATION PROTEIN E"/>
    <property type="match status" value="1"/>
</dbReference>
<dbReference type="SUPFAM" id="SSF55781">
    <property type="entry name" value="GAF domain-like"/>
    <property type="match status" value="1"/>
</dbReference>
<dbReference type="Pfam" id="PF07228">
    <property type="entry name" value="SpoIIE"/>
    <property type="match status" value="1"/>
</dbReference>
<dbReference type="SUPFAM" id="SSF81606">
    <property type="entry name" value="PP2C-like"/>
    <property type="match status" value="1"/>
</dbReference>
<feature type="domain" description="PAS" evidence="3">
    <location>
        <begin position="2"/>
        <end position="50"/>
    </location>
</feature>
<dbReference type="InterPro" id="IPR001610">
    <property type="entry name" value="PAC"/>
</dbReference>
<reference evidence="4 5" key="1">
    <citation type="submission" date="2020-04" db="EMBL/GenBank/DDBJ databases">
        <authorList>
            <person name="Klaysubun C."/>
            <person name="Duangmal K."/>
            <person name="Lipun K."/>
        </authorList>
    </citation>
    <scope>NUCLEOTIDE SEQUENCE [LARGE SCALE GENOMIC DNA]</scope>
    <source>
        <strain evidence="4 5">JCM 11839</strain>
    </source>
</reference>
<dbReference type="InterPro" id="IPR036457">
    <property type="entry name" value="PPM-type-like_dom_sf"/>
</dbReference>
<evidence type="ECO:0000259" key="3">
    <source>
        <dbReference type="PROSITE" id="PS50112"/>
    </source>
</evidence>
<dbReference type="SMART" id="SM00331">
    <property type="entry name" value="PP2C_SIG"/>
    <property type="match status" value="1"/>
</dbReference>
<dbReference type="InterPro" id="IPR003018">
    <property type="entry name" value="GAF"/>
</dbReference>
<dbReference type="InterPro" id="IPR029016">
    <property type="entry name" value="GAF-like_dom_sf"/>
</dbReference>
<feature type="domain" description="PAS" evidence="3">
    <location>
        <begin position="262"/>
        <end position="332"/>
    </location>
</feature>
<dbReference type="CDD" id="cd00130">
    <property type="entry name" value="PAS"/>
    <property type="match status" value="3"/>
</dbReference>
<dbReference type="Pfam" id="PF00989">
    <property type="entry name" value="PAS"/>
    <property type="match status" value="1"/>
</dbReference>
<proteinExistence type="predicted"/>
<dbReference type="PANTHER" id="PTHR43156">
    <property type="entry name" value="STAGE II SPORULATION PROTEIN E-RELATED"/>
    <property type="match status" value="1"/>
</dbReference>
<gene>
    <name evidence="4" type="ORF">HF577_33130</name>
</gene>
<name>A0ABX1RNH1_9PSEU</name>
<dbReference type="InterPro" id="IPR013767">
    <property type="entry name" value="PAS_fold"/>
</dbReference>
<keyword evidence="1" id="KW-0378">Hydrolase</keyword>
<dbReference type="PROSITE" id="PS50112">
    <property type="entry name" value="PAS"/>
    <property type="match status" value="2"/>
</dbReference>
<dbReference type="SUPFAM" id="SSF55785">
    <property type="entry name" value="PYP-like sensor domain (PAS domain)"/>
    <property type="match status" value="3"/>
</dbReference>
<accession>A0ABX1RNH1</accession>
<dbReference type="Gene3D" id="3.60.40.10">
    <property type="entry name" value="PPM-type phosphatase domain"/>
    <property type="match status" value="1"/>
</dbReference>
<feature type="region of interest" description="Disordered" evidence="2">
    <location>
        <begin position="435"/>
        <end position="470"/>
    </location>
</feature>
<dbReference type="SMART" id="SM00065">
    <property type="entry name" value="GAF"/>
    <property type="match status" value="1"/>
</dbReference>
<dbReference type="InterPro" id="IPR000014">
    <property type="entry name" value="PAS"/>
</dbReference>
<dbReference type="EMBL" id="JAAXKY010000181">
    <property type="protein sequence ID" value="NMH81918.1"/>
    <property type="molecule type" value="Genomic_DNA"/>
</dbReference>
<dbReference type="InterPro" id="IPR013656">
    <property type="entry name" value="PAS_4"/>
</dbReference>
<evidence type="ECO:0000313" key="5">
    <source>
        <dbReference type="Proteomes" id="UP001296706"/>
    </source>
</evidence>
<organism evidence="4 5">
    <name type="scientific">Pseudonocardia xinjiangensis</name>
    <dbReference type="NCBI Taxonomy" id="75289"/>
    <lineage>
        <taxon>Bacteria</taxon>
        <taxon>Bacillati</taxon>
        <taxon>Actinomycetota</taxon>
        <taxon>Actinomycetes</taxon>
        <taxon>Pseudonocardiales</taxon>
        <taxon>Pseudonocardiaceae</taxon>
        <taxon>Pseudonocardia</taxon>
    </lineage>
</organism>
<evidence type="ECO:0000256" key="2">
    <source>
        <dbReference type="SAM" id="MobiDB-lite"/>
    </source>
</evidence>
<evidence type="ECO:0000256" key="1">
    <source>
        <dbReference type="ARBA" id="ARBA00022801"/>
    </source>
</evidence>
<dbReference type="SMART" id="SM00086">
    <property type="entry name" value="PAC"/>
    <property type="match status" value="1"/>
</dbReference>
<dbReference type="RefSeq" id="WP_169399942.1">
    <property type="nucleotide sequence ID" value="NZ_BAAAJH010000019.1"/>
</dbReference>
<dbReference type="Pfam" id="PF01590">
    <property type="entry name" value="GAF"/>
    <property type="match status" value="1"/>
</dbReference>
<dbReference type="Gene3D" id="3.30.450.20">
    <property type="entry name" value="PAS domain"/>
    <property type="match status" value="3"/>
</dbReference>
<keyword evidence="5" id="KW-1185">Reference proteome</keyword>
<dbReference type="InterPro" id="IPR052016">
    <property type="entry name" value="Bact_Sigma-Reg"/>
</dbReference>
<dbReference type="Pfam" id="PF08447">
    <property type="entry name" value="PAS_3"/>
    <property type="match status" value="1"/>
</dbReference>
<evidence type="ECO:0000313" key="4">
    <source>
        <dbReference type="EMBL" id="NMH81918.1"/>
    </source>
</evidence>
<dbReference type="Pfam" id="PF08448">
    <property type="entry name" value="PAS_4"/>
    <property type="match status" value="1"/>
</dbReference>
<sequence>MPDDLFAELVGLLPVGVFALDDDGRVVLWNAAAERLTGRPSNDTVGRHVLGNGASGPAEPEPAAAVFGSSTVAGILEDLRAGRPFSRRLPATADRPWPLYVRVVPGPRDTVLGVLQDVGDKDAADEAFGLLDALWETAPVGLAYFDAELRYRRVNGAVFDMDGGSPDERLGRTLEEVHGAVGAAIAEDLRAVLSDGRSRTDVLVQGRLWHGRGPFQEWRTHYHPVRGPDGAVVGAGVVLVEVTGAEQTRKALAQAAAQREHALNRYQSLVEATSAAVWIREADGRAVRDAPGLRAITGQSAEEHRGWGFLDAVHPVHRAEFAASWRAAATADPAAVFVRSYRLRTAEGGYRWFRTRAVPVHSGGRVVEWVGTETDIDVNMRARERLAVLAEATHAMNAALDPEGELVALAESVVPQFADLCRVFLLDPDPLSRVWSSPAASGSPGERRLTGRRSVTRRAPGIPTMPGSHERFVFSGDHPVARSARGTAPLLIHVPDTTASAWQPPPDQAGWAAETGAHSMLVAPVLSGGAVVAALLLIACADRAPYTEDDLALVRELATRASVAVENAVAFQQSREVSLALQNAMLTEPPCFPGVEIEARYRPAAAQLHVGGDWYDAFALPSGDLAVGVGDVEGHDLPAAATMGQLRSMLRGLAHDSEAAPSVVLGKLDRVLSGLDVTRFTTLVYGRLTPTEGGAVFRWSNAGHPAPILVGPDGEPQLLTGRVDVVLGVEPAAPRHDREARIPPGSTLLLYTDGLFERRRDHGDTAGAALLELVRQAVPLPLPAFCDRLVQAGIADTGDDIVVLALRVAAEPG</sequence>
<dbReference type="NCBIfam" id="TIGR00229">
    <property type="entry name" value="sensory_box"/>
    <property type="match status" value="1"/>
</dbReference>
<comment type="caution">
    <text evidence="4">The sequence shown here is derived from an EMBL/GenBank/DDBJ whole genome shotgun (WGS) entry which is preliminary data.</text>
</comment>
<dbReference type="Gene3D" id="3.30.450.40">
    <property type="match status" value="1"/>
</dbReference>
<dbReference type="InterPro" id="IPR013655">
    <property type="entry name" value="PAS_fold_3"/>
</dbReference>